<evidence type="ECO:0000313" key="1">
    <source>
        <dbReference type="EMBL" id="AMO35710.1"/>
    </source>
</evidence>
<accession>A0A140ID85</accession>
<dbReference type="InterPro" id="IPR027417">
    <property type="entry name" value="P-loop_NTPase"/>
</dbReference>
<dbReference type="SUPFAM" id="SSF52540">
    <property type="entry name" value="P-loop containing nucleoside triphosphate hydrolases"/>
    <property type="match status" value="1"/>
</dbReference>
<dbReference type="EMBL" id="CP014646">
    <property type="protein sequence ID" value="AMO35710.1"/>
    <property type="molecule type" value="Genomic_DNA"/>
</dbReference>
<name>A0A140ID85_9RHOO</name>
<dbReference type="Gene3D" id="3.40.50.300">
    <property type="entry name" value="P-loop containing nucleotide triphosphate hydrolases"/>
    <property type="match status" value="1"/>
</dbReference>
<sequence>MYPSSIERGFGQHDLAFLTGGGYPEWATPQTESIGALLERLRQLLDIRPGAHLILSSENFYWLSNPTSVRDMLDTLGYTPDSVAVVVYIRRQEDAIESWYNQLVKALGYSASFEQSIDDYDDLWDYEDRLAQWAKVFGRQRVVVRLYADEPDFDVCRDFTALLGISTVELESADCKANPRLVRDLLEFQRVINRLPLPTPEKRRYHKQLIRLSAEAATLGLDDTPLHTKASRCVIRKRYAAGNRFVANTYFGREELFPLDPAGHDDAAPPPPLSPEKLAAIFAWLLMTQPTDTETRNEAFHARKR</sequence>
<gene>
    <name evidence="1" type="ORF">AC731_001345</name>
</gene>
<dbReference type="AlphaFoldDB" id="A0A140ID85"/>
<organism evidence="1 2">
    <name type="scientific">Thauera humireducens</name>
    <dbReference type="NCBI Taxonomy" id="1134435"/>
    <lineage>
        <taxon>Bacteria</taxon>
        <taxon>Pseudomonadati</taxon>
        <taxon>Pseudomonadota</taxon>
        <taxon>Betaproteobacteria</taxon>
        <taxon>Rhodocyclales</taxon>
        <taxon>Zoogloeaceae</taxon>
        <taxon>Thauera</taxon>
    </lineage>
</organism>
<protein>
    <recommendedName>
        <fullName evidence="3">Sulfotransferase domain-containing protein</fullName>
    </recommendedName>
</protein>
<reference evidence="2" key="1">
    <citation type="submission" date="2016-03" db="EMBL/GenBank/DDBJ databases">
        <authorList>
            <person name="Ma C."/>
            <person name="Zhou S."/>
            <person name="Yang G."/>
        </authorList>
    </citation>
    <scope>NUCLEOTIDE SEQUENCE [LARGE SCALE GENOMIC DNA]</scope>
    <source>
        <strain evidence="2">SgZ-1</strain>
    </source>
</reference>
<dbReference type="KEGG" id="thu:AC731_001345"/>
<dbReference type="STRING" id="1134435.AC731_001345"/>
<dbReference type="Proteomes" id="UP000036902">
    <property type="component" value="Chromosome"/>
</dbReference>
<evidence type="ECO:0000313" key="2">
    <source>
        <dbReference type="Proteomes" id="UP000036902"/>
    </source>
</evidence>
<evidence type="ECO:0008006" key="3">
    <source>
        <dbReference type="Google" id="ProtNLM"/>
    </source>
</evidence>
<keyword evidence="2" id="KW-1185">Reference proteome</keyword>
<proteinExistence type="predicted"/>